<name>A0A8T3AD44_DENNO</name>
<comment type="caution">
    <text evidence="1">The sequence shown here is derived from an EMBL/GenBank/DDBJ whole genome shotgun (WGS) entry which is preliminary data.</text>
</comment>
<sequence length="101" mass="11013">MLDSQPCSPPITLSLVNAGHSERLAMFVFSVIISGEVATVSIPRLYQLNSSSHRNFLPKSISHSQTQSEFLATTILCCTKAPHLQLHLQGSASPLHKLCIE</sequence>
<evidence type="ECO:0000313" key="1">
    <source>
        <dbReference type="EMBL" id="KAI0494327.1"/>
    </source>
</evidence>
<reference evidence="1" key="1">
    <citation type="journal article" date="2022" name="Front. Genet.">
        <title>Chromosome-Scale Assembly of the Dendrobium nobile Genome Provides Insights Into the Molecular Mechanism of the Biosynthesis of the Medicinal Active Ingredient of Dendrobium.</title>
        <authorList>
            <person name="Xu Q."/>
            <person name="Niu S.-C."/>
            <person name="Li K.-L."/>
            <person name="Zheng P.-J."/>
            <person name="Zhang X.-J."/>
            <person name="Jia Y."/>
            <person name="Liu Y."/>
            <person name="Niu Y.-X."/>
            <person name="Yu L.-H."/>
            <person name="Chen D.-F."/>
            <person name="Zhang G.-Q."/>
        </authorList>
    </citation>
    <scope>NUCLEOTIDE SEQUENCE</scope>
    <source>
        <tissue evidence="1">Leaf</tissue>
    </source>
</reference>
<dbReference type="Proteomes" id="UP000829196">
    <property type="component" value="Unassembled WGS sequence"/>
</dbReference>
<gene>
    <name evidence="1" type="ORF">KFK09_024461</name>
</gene>
<protein>
    <submittedName>
        <fullName evidence="1">Uncharacterized protein</fullName>
    </submittedName>
</protein>
<evidence type="ECO:0000313" key="2">
    <source>
        <dbReference type="Proteomes" id="UP000829196"/>
    </source>
</evidence>
<dbReference type="EMBL" id="JAGYWB010000017">
    <property type="protein sequence ID" value="KAI0494327.1"/>
    <property type="molecule type" value="Genomic_DNA"/>
</dbReference>
<dbReference type="AlphaFoldDB" id="A0A8T3AD44"/>
<keyword evidence="2" id="KW-1185">Reference proteome</keyword>
<organism evidence="1 2">
    <name type="scientific">Dendrobium nobile</name>
    <name type="common">Orchid</name>
    <dbReference type="NCBI Taxonomy" id="94219"/>
    <lineage>
        <taxon>Eukaryota</taxon>
        <taxon>Viridiplantae</taxon>
        <taxon>Streptophyta</taxon>
        <taxon>Embryophyta</taxon>
        <taxon>Tracheophyta</taxon>
        <taxon>Spermatophyta</taxon>
        <taxon>Magnoliopsida</taxon>
        <taxon>Liliopsida</taxon>
        <taxon>Asparagales</taxon>
        <taxon>Orchidaceae</taxon>
        <taxon>Epidendroideae</taxon>
        <taxon>Malaxideae</taxon>
        <taxon>Dendrobiinae</taxon>
        <taxon>Dendrobium</taxon>
    </lineage>
</organism>
<accession>A0A8T3AD44</accession>
<proteinExistence type="predicted"/>